<sequence length="468" mass="51181">MKILEQLKTKNKLLILTLIAQVGFISIGIAGIHTQNTMLIIILNIVFGFLMAILGLLFSQSIVNGLINFTNSFDEFLKFLSLKNNKYVPILVTGNDEISELHKKLNSVSIGFDDTLKADMKVLGEIVITMDRVEQGIYSCRIKSKTTNPMIMTLRNTINKMLDEVNEDMTNLVNLLESYSKDDFKNQITIHKNIKGEMLKVLTSINSLGKTLSSNAQKDLNNGQILAQNSITMAQSVNSLAIKANEQAASLEQTAAALEQITSITRNTAQNAQKMSQLGNIVKGAVSGGQKLANQTATSMDDINQEVTSINEAITIIDQIAFQTNILSLNAAVEAATAGEAGKGFAVVAAEVRNLANRSADAAREIKNIVLKATQKANEGKNISDMMIKGYEELNTNITQTIEIIQDVSISSNEQMQGIEQINAMVTLLDQVTQENAIQVNNVATISTQTQKMAEELVNKAKTKNFNY</sequence>
<dbReference type="SUPFAM" id="SSF58104">
    <property type="entry name" value="Methyl-accepting chemotaxis protein (MCP) signaling domain"/>
    <property type="match status" value="1"/>
</dbReference>
<reference evidence="6 7" key="1">
    <citation type="submission" date="2018-08" db="EMBL/GenBank/DDBJ databases">
        <title>Complete genome of the Arcobacter suis type strain LMG 26152.</title>
        <authorList>
            <person name="Miller W.G."/>
            <person name="Yee E."/>
            <person name="Bono J.L."/>
        </authorList>
    </citation>
    <scope>NUCLEOTIDE SEQUENCE [LARGE SCALE GENOMIC DNA]</scope>
    <source>
        <strain evidence="6 7">CECT 7833</strain>
    </source>
</reference>
<keyword evidence="4" id="KW-0472">Membrane</keyword>
<keyword evidence="7" id="KW-1185">Reference proteome</keyword>
<comment type="similarity">
    <text evidence="2">Belongs to the methyl-accepting chemotaxis (MCP) protein family.</text>
</comment>
<feature type="domain" description="Methyl-accepting transducer" evidence="5">
    <location>
        <begin position="222"/>
        <end position="451"/>
    </location>
</feature>
<feature type="transmembrane region" description="Helical" evidence="4">
    <location>
        <begin position="38"/>
        <end position="58"/>
    </location>
</feature>
<dbReference type="KEGG" id="asui:ASUIS_1943"/>
<dbReference type="PANTHER" id="PTHR43531">
    <property type="entry name" value="PROTEIN ICFG"/>
    <property type="match status" value="1"/>
</dbReference>
<dbReference type="GO" id="GO:0007165">
    <property type="term" value="P:signal transduction"/>
    <property type="evidence" value="ECO:0007669"/>
    <property type="project" value="UniProtKB-KW"/>
</dbReference>
<dbReference type="Pfam" id="PF00015">
    <property type="entry name" value="MCPsignal"/>
    <property type="match status" value="1"/>
</dbReference>
<accession>A0AAD0WR43</accession>
<dbReference type="SMART" id="SM00283">
    <property type="entry name" value="MA"/>
    <property type="match status" value="1"/>
</dbReference>
<dbReference type="Proteomes" id="UP000263040">
    <property type="component" value="Chromosome"/>
</dbReference>
<protein>
    <submittedName>
        <fullName evidence="6">MCP-domain signal transduction protein</fullName>
    </submittedName>
</protein>
<feature type="transmembrane region" description="Helical" evidence="4">
    <location>
        <begin position="12"/>
        <end position="32"/>
    </location>
</feature>
<dbReference type="Gene3D" id="1.10.287.950">
    <property type="entry name" value="Methyl-accepting chemotaxis protein"/>
    <property type="match status" value="1"/>
</dbReference>
<dbReference type="InterPro" id="IPR051310">
    <property type="entry name" value="MCP_chemotaxis"/>
</dbReference>
<dbReference type="EMBL" id="CP032100">
    <property type="protein sequence ID" value="AXX90405.1"/>
    <property type="molecule type" value="Genomic_DNA"/>
</dbReference>
<organism evidence="6 7">
    <name type="scientific">Arcobacter suis CECT 7833</name>
    <dbReference type="NCBI Taxonomy" id="663365"/>
    <lineage>
        <taxon>Bacteria</taxon>
        <taxon>Pseudomonadati</taxon>
        <taxon>Campylobacterota</taxon>
        <taxon>Epsilonproteobacteria</taxon>
        <taxon>Campylobacterales</taxon>
        <taxon>Arcobacteraceae</taxon>
        <taxon>Arcobacter</taxon>
    </lineage>
</organism>
<name>A0AAD0WR43_9BACT</name>
<evidence type="ECO:0000313" key="7">
    <source>
        <dbReference type="Proteomes" id="UP000263040"/>
    </source>
</evidence>
<keyword evidence="1" id="KW-0145">Chemotaxis</keyword>
<evidence type="ECO:0000256" key="1">
    <source>
        <dbReference type="ARBA" id="ARBA00022500"/>
    </source>
</evidence>
<evidence type="ECO:0000313" key="6">
    <source>
        <dbReference type="EMBL" id="AXX90405.1"/>
    </source>
</evidence>
<keyword evidence="4" id="KW-1133">Transmembrane helix</keyword>
<dbReference type="GO" id="GO:0006935">
    <property type="term" value="P:chemotaxis"/>
    <property type="evidence" value="ECO:0007669"/>
    <property type="project" value="UniProtKB-KW"/>
</dbReference>
<evidence type="ECO:0000256" key="4">
    <source>
        <dbReference type="SAM" id="Phobius"/>
    </source>
</evidence>
<evidence type="ECO:0000259" key="5">
    <source>
        <dbReference type="PROSITE" id="PS50111"/>
    </source>
</evidence>
<evidence type="ECO:0000256" key="2">
    <source>
        <dbReference type="ARBA" id="ARBA00029447"/>
    </source>
</evidence>
<dbReference type="PANTHER" id="PTHR43531:SF11">
    <property type="entry name" value="METHYL-ACCEPTING CHEMOTAXIS PROTEIN 3"/>
    <property type="match status" value="1"/>
</dbReference>
<evidence type="ECO:0000256" key="3">
    <source>
        <dbReference type="PROSITE-ProRule" id="PRU00284"/>
    </source>
</evidence>
<dbReference type="InterPro" id="IPR004089">
    <property type="entry name" value="MCPsignal_dom"/>
</dbReference>
<keyword evidence="3" id="KW-0807">Transducer</keyword>
<dbReference type="PROSITE" id="PS50111">
    <property type="entry name" value="CHEMOTAXIS_TRANSDUC_2"/>
    <property type="match status" value="1"/>
</dbReference>
<keyword evidence="4" id="KW-0812">Transmembrane</keyword>
<dbReference type="GO" id="GO:0016020">
    <property type="term" value="C:membrane"/>
    <property type="evidence" value="ECO:0007669"/>
    <property type="project" value="InterPro"/>
</dbReference>
<dbReference type="AlphaFoldDB" id="A0AAD0WR43"/>
<gene>
    <name evidence="6" type="ORF">ASUIS_1943</name>
</gene>
<dbReference type="RefSeq" id="WP_226799891.1">
    <property type="nucleotide sequence ID" value="NZ_CP032100.1"/>
</dbReference>
<proteinExistence type="inferred from homology"/>